<evidence type="ECO:0000256" key="8">
    <source>
        <dbReference type="PIRSR" id="PIRSR618044-2"/>
    </source>
</evidence>
<keyword evidence="10" id="KW-1133">Transmembrane helix</keyword>
<reference evidence="13" key="1">
    <citation type="submission" date="2020-08" db="EMBL/GenBank/DDBJ databases">
        <title>Genome public.</title>
        <authorList>
            <person name="Liu C."/>
            <person name="Sun Q."/>
        </authorList>
    </citation>
    <scope>NUCLEOTIDE SEQUENCE</scope>
    <source>
        <strain evidence="13">NSJ-31</strain>
    </source>
</reference>
<keyword evidence="5" id="KW-0573">Peptidoglycan synthesis</keyword>
<dbReference type="PRINTS" id="PR00725">
    <property type="entry name" value="DADACBPTASE1"/>
</dbReference>
<proteinExistence type="inferred from homology"/>
<evidence type="ECO:0000256" key="3">
    <source>
        <dbReference type="ARBA" id="ARBA00022801"/>
    </source>
</evidence>
<feature type="binding site" evidence="8">
    <location>
        <position position="234"/>
    </location>
    <ligand>
        <name>substrate</name>
    </ligand>
</feature>
<dbReference type="PANTHER" id="PTHR21581:SF33">
    <property type="entry name" value="D-ALANYL-D-ALANINE CARBOXYPEPTIDASE DACB"/>
    <property type="match status" value="1"/>
</dbReference>
<gene>
    <name evidence="13" type="ORF">H8711_03665</name>
</gene>
<organism evidence="13 14">
    <name type="scientific">Ligaoa zhengdingensis</name>
    <dbReference type="NCBI Taxonomy" id="2763658"/>
    <lineage>
        <taxon>Bacteria</taxon>
        <taxon>Bacillati</taxon>
        <taxon>Bacillota</taxon>
        <taxon>Clostridia</taxon>
        <taxon>Eubacteriales</taxon>
        <taxon>Oscillospiraceae</taxon>
        <taxon>Ligaoa</taxon>
    </lineage>
</organism>
<evidence type="ECO:0000256" key="11">
    <source>
        <dbReference type="SAM" id="SignalP"/>
    </source>
</evidence>
<evidence type="ECO:0000256" key="6">
    <source>
        <dbReference type="ARBA" id="ARBA00023316"/>
    </source>
</evidence>
<keyword evidence="10" id="KW-0472">Membrane</keyword>
<dbReference type="GO" id="GO:0008360">
    <property type="term" value="P:regulation of cell shape"/>
    <property type="evidence" value="ECO:0007669"/>
    <property type="project" value="UniProtKB-KW"/>
</dbReference>
<dbReference type="PANTHER" id="PTHR21581">
    <property type="entry name" value="D-ALANYL-D-ALANINE CARBOXYPEPTIDASE"/>
    <property type="match status" value="1"/>
</dbReference>
<evidence type="ECO:0000259" key="12">
    <source>
        <dbReference type="Pfam" id="PF00768"/>
    </source>
</evidence>
<dbReference type="InterPro" id="IPR012338">
    <property type="entry name" value="Beta-lactam/transpept-like"/>
</dbReference>
<keyword evidence="3" id="KW-0378">Hydrolase</keyword>
<dbReference type="PROSITE" id="PS51257">
    <property type="entry name" value="PROKAR_LIPOPROTEIN"/>
    <property type="match status" value="1"/>
</dbReference>
<keyword evidence="14" id="KW-1185">Reference proteome</keyword>
<evidence type="ECO:0000256" key="5">
    <source>
        <dbReference type="ARBA" id="ARBA00022984"/>
    </source>
</evidence>
<feature type="domain" description="Peptidase S11 D-alanyl-D-alanine carboxypeptidase A N-terminal" evidence="12">
    <location>
        <begin position="28"/>
        <end position="263"/>
    </location>
</feature>
<accession>A0A926HZK6</accession>
<keyword evidence="13" id="KW-0645">Protease</keyword>
<keyword evidence="6" id="KW-0961">Cell wall biogenesis/degradation</keyword>
<feature type="active site" description="Proton acceptor" evidence="7">
    <location>
        <position position="66"/>
    </location>
</feature>
<dbReference type="Gene3D" id="3.40.710.10">
    <property type="entry name" value="DD-peptidase/beta-lactamase superfamily"/>
    <property type="match status" value="1"/>
</dbReference>
<dbReference type="InterPro" id="IPR001967">
    <property type="entry name" value="Peptidase_S11_N"/>
</dbReference>
<dbReference type="GO" id="GO:0071555">
    <property type="term" value="P:cell wall organization"/>
    <property type="evidence" value="ECO:0007669"/>
    <property type="project" value="UniProtKB-KW"/>
</dbReference>
<dbReference type="GO" id="GO:0009252">
    <property type="term" value="P:peptidoglycan biosynthetic process"/>
    <property type="evidence" value="ECO:0007669"/>
    <property type="project" value="UniProtKB-KW"/>
</dbReference>
<dbReference type="GO" id="GO:0009002">
    <property type="term" value="F:serine-type D-Ala-D-Ala carboxypeptidase activity"/>
    <property type="evidence" value="ECO:0007669"/>
    <property type="project" value="InterPro"/>
</dbReference>
<keyword evidence="10" id="KW-0812">Transmembrane</keyword>
<evidence type="ECO:0000313" key="14">
    <source>
        <dbReference type="Proteomes" id="UP000653127"/>
    </source>
</evidence>
<name>A0A926HZK6_9FIRM</name>
<sequence>MRKKWISTLLAAVMTACAVTTTAFAKESTVPPSVISEAYVVMDAETGQVLIEKNMNRREYPASITKILTVALALENSDLDDRVTVSQDAVYAIEPNSSHIALQPDEVVRMRDLLYATMLPSANDAANVAAEYVGGSMEKFAEMMNKKAAELGCGNTHFVNANGLPDDDHYTTAYDMALITKYAIGVTGFLDIFGYQDVYQISPTNKQEQARRFGTEHMMLVESKYYYEGTLGGKLGWTEEAKHTIVTLARRNDMTLICVAMKSPQRYDKFNDSIALFDYCFDNFEPVAIPGDQLKTFSVSHYRSGGSAENVSISGEESYRFLVHKSVGKDAVEISYNVPEYYSDENIDPSVSFSVDSGSMYGEIGSFPMAFQTVAIEELPAEQNQEDVPKETFADQFLGVMKIVGYGALGLLGLILLAFLVMLVIRFCNKYRRWHRRRARNRRIAQLDDPDLIVRRPQRRGSAPPPGRRR</sequence>
<dbReference type="EMBL" id="JACRST010000003">
    <property type="protein sequence ID" value="MBC8546032.1"/>
    <property type="molecule type" value="Genomic_DNA"/>
</dbReference>
<dbReference type="InterPro" id="IPR018044">
    <property type="entry name" value="Peptidase_S11"/>
</dbReference>
<evidence type="ECO:0000256" key="2">
    <source>
        <dbReference type="ARBA" id="ARBA00022729"/>
    </source>
</evidence>
<comment type="caution">
    <text evidence="13">The sequence shown here is derived from an EMBL/GenBank/DDBJ whole genome shotgun (WGS) entry which is preliminary data.</text>
</comment>
<feature type="active site" description="Acyl-ester intermediate" evidence="7">
    <location>
        <position position="63"/>
    </location>
</feature>
<dbReference type="GO" id="GO:0006508">
    <property type="term" value="P:proteolysis"/>
    <property type="evidence" value="ECO:0007669"/>
    <property type="project" value="InterPro"/>
</dbReference>
<protein>
    <submittedName>
        <fullName evidence="13">D-alanyl-D-alanine carboxypeptidase</fullName>
    </submittedName>
</protein>
<feature type="transmembrane region" description="Helical" evidence="10">
    <location>
        <begin position="403"/>
        <end position="428"/>
    </location>
</feature>
<evidence type="ECO:0000256" key="1">
    <source>
        <dbReference type="ARBA" id="ARBA00007164"/>
    </source>
</evidence>
<dbReference type="Pfam" id="PF00768">
    <property type="entry name" value="Peptidase_S11"/>
    <property type="match status" value="1"/>
</dbReference>
<keyword evidence="13" id="KW-0121">Carboxypeptidase</keyword>
<evidence type="ECO:0000256" key="9">
    <source>
        <dbReference type="RuleBase" id="RU004016"/>
    </source>
</evidence>
<evidence type="ECO:0000256" key="10">
    <source>
        <dbReference type="SAM" id="Phobius"/>
    </source>
</evidence>
<evidence type="ECO:0000313" key="13">
    <source>
        <dbReference type="EMBL" id="MBC8546032.1"/>
    </source>
</evidence>
<feature type="active site" evidence="7">
    <location>
        <position position="121"/>
    </location>
</feature>
<dbReference type="SUPFAM" id="SSF56601">
    <property type="entry name" value="beta-lactamase/transpeptidase-like"/>
    <property type="match status" value="1"/>
</dbReference>
<dbReference type="AlphaFoldDB" id="A0A926HZK6"/>
<comment type="similarity">
    <text evidence="1 9">Belongs to the peptidase S11 family.</text>
</comment>
<dbReference type="RefSeq" id="WP_249282184.1">
    <property type="nucleotide sequence ID" value="NZ_JACRST010000003.1"/>
</dbReference>
<feature type="signal peptide" evidence="11">
    <location>
        <begin position="1"/>
        <end position="25"/>
    </location>
</feature>
<evidence type="ECO:0000256" key="4">
    <source>
        <dbReference type="ARBA" id="ARBA00022960"/>
    </source>
</evidence>
<keyword evidence="2 11" id="KW-0732">Signal</keyword>
<keyword evidence="4" id="KW-0133">Cell shape</keyword>
<feature type="chain" id="PRO_5038116351" evidence="11">
    <location>
        <begin position="26"/>
        <end position="470"/>
    </location>
</feature>
<dbReference type="Proteomes" id="UP000653127">
    <property type="component" value="Unassembled WGS sequence"/>
</dbReference>
<evidence type="ECO:0000256" key="7">
    <source>
        <dbReference type="PIRSR" id="PIRSR618044-1"/>
    </source>
</evidence>